<keyword evidence="2" id="KW-1185">Reference proteome</keyword>
<evidence type="ECO:0000313" key="2">
    <source>
        <dbReference type="Proteomes" id="UP000268436"/>
    </source>
</evidence>
<reference evidence="1 2" key="1">
    <citation type="submission" date="2018-12" db="EMBL/GenBank/DDBJ databases">
        <title>Persistence of Moraxella catarrhalis in Chronic Obstructive Pulmonary Disease and Regulation of the Hag/MID Adhesin.</title>
        <authorList>
            <person name="Murphy T."/>
            <person name="Zhao X."/>
            <person name="Vyas G."/>
            <person name="Aluvathingal J."/>
            <person name="Nadendla S."/>
            <person name="Tallon L."/>
            <person name="Tettelin H."/>
        </authorList>
    </citation>
    <scope>NUCLEOTIDE SEQUENCE [LARGE SCALE GENOMIC DNA]</scope>
    <source>
        <strain evidence="1 2">173P27B1</strain>
    </source>
</reference>
<protein>
    <submittedName>
        <fullName evidence="1">Uncharacterized protein</fullName>
    </submittedName>
</protein>
<accession>A0ABY0BIU4</accession>
<comment type="caution">
    <text evidence="1">The sequence shown here is derived from an EMBL/GenBank/DDBJ whole genome shotgun (WGS) entry which is preliminary data.</text>
</comment>
<name>A0ABY0BIU4_MORCA</name>
<gene>
    <name evidence="1" type="ORF">EJK54_0208</name>
</gene>
<evidence type="ECO:0000313" key="1">
    <source>
        <dbReference type="EMBL" id="RUO13443.1"/>
    </source>
</evidence>
<dbReference type="Proteomes" id="UP000268436">
    <property type="component" value="Unassembled WGS sequence"/>
</dbReference>
<dbReference type="EMBL" id="RYER01000021">
    <property type="protein sequence ID" value="RUO13443.1"/>
    <property type="molecule type" value="Genomic_DNA"/>
</dbReference>
<proteinExistence type="predicted"/>
<organism evidence="1 2">
    <name type="scientific">Moraxella catarrhalis</name>
    <name type="common">Branhamella catarrhalis</name>
    <dbReference type="NCBI Taxonomy" id="480"/>
    <lineage>
        <taxon>Bacteria</taxon>
        <taxon>Pseudomonadati</taxon>
        <taxon>Pseudomonadota</taxon>
        <taxon>Gammaproteobacteria</taxon>
        <taxon>Moraxellales</taxon>
        <taxon>Moraxellaceae</taxon>
        <taxon>Moraxella</taxon>
    </lineage>
</organism>
<sequence>MAIKKQINISVDDKKPNPKVNNIRFTLELAKNSSMQIAKNIKKPKINEMMNCFF</sequence>